<keyword evidence="2" id="KW-1133">Transmembrane helix</keyword>
<reference evidence="3 4" key="1">
    <citation type="journal article" date="2015" name="ISME J.">
        <title>Genomic and phenotypic differentiation among Methanosarcina mazei populations from Columbia River sediment.</title>
        <authorList>
            <person name="Youngblut N.D."/>
            <person name="Wirth J.S."/>
            <person name="Henriksen J.R."/>
            <person name="Smith M."/>
            <person name="Simon H."/>
            <person name="Metcalf W.W."/>
            <person name="Whitaker R.J."/>
        </authorList>
    </citation>
    <scope>NUCLEOTIDE SEQUENCE [LARGE SCALE GENOMIC DNA]</scope>
    <source>
        <strain evidence="3 4">3.F.A.1A.1</strain>
    </source>
</reference>
<dbReference type="AlphaFoldDB" id="A0A0F8E6H7"/>
<feature type="transmembrane region" description="Helical" evidence="2">
    <location>
        <begin position="293"/>
        <end position="315"/>
    </location>
</feature>
<keyword evidence="2" id="KW-0812">Transmembrane</keyword>
<dbReference type="EMBL" id="JJPA01000071">
    <property type="protein sequence ID" value="KKG35376.1"/>
    <property type="molecule type" value="Genomic_DNA"/>
</dbReference>
<feature type="transmembrane region" description="Helical" evidence="2">
    <location>
        <begin position="327"/>
        <end position="353"/>
    </location>
</feature>
<evidence type="ECO:0000313" key="3">
    <source>
        <dbReference type="EMBL" id="KKG35376.1"/>
    </source>
</evidence>
<accession>A0A0F8E6H7</accession>
<evidence type="ECO:0000256" key="1">
    <source>
        <dbReference type="SAM" id="MobiDB-lite"/>
    </source>
</evidence>
<organism evidence="3 4">
    <name type="scientific">Methanosarcina mazei</name>
    <name type="common">Methanosarcina frisia</name>
    <dbReference type="NCBI Taxonomy" id="2209"/>
    <lineage>
        <taxon>Archaea</taxon>
        <taxon>Methanobacteriati</taxon>
        <taxon>Methanobacteriota</taxon>
        <taxon>Stenosarchaea group</taxon>
        <taxon>Methanomicrobia</taxon>
        <taxon>Methanosarcinales</taxon>
        <taxon>Methanosarcinaceae</taxon>
        <taxon>Methanosarcina</taxon>
    </lineage>
</organism>
<dbReference type="Proteomes" id="UP000034399">
    <property type="component" value="Unassembled WGS sequence"/>
</dbReference>
<dbReference type="RefSeq" id="WP_048044051.1">
    <property type="nucleotide sequence ID" value="NZ_JJPA01000071.1"/>
</dbReference>
<sequence>MKKIYPILILFFLITFFCVPVHAGTGSVTVRDKDGKDITKDNFEEGDDDDKPHPSDEGNEEPTEEKKRGAVDQEASIKGAQTAFLNALNDYSEGVVNAFYVGAVDLYATDLENEENGTVTYTIHAKTVDPYEHPLLLVFQIITFCFLILVTIFVILGSILLQAFNQKYPEKYGEWRRTLSGVYEPYNPKRVHAVCIWSTSRPVYWYSAFIIFIFFRNYIINTNLQTASGVLGSAFDSIITRAITGIAMYVSSFQTSVGEFGIYAVGTLIFVVCMITDVLVLKNNKEVAEIIENVLMGAFVLFCFCDMINMGFTSFGVITAQAFENPIFITIGIVSGAFINTVVMFLLTVYVILKGKKQLGV</sequence>
<feature type="region of interest" description="Disordered" evidence="1">
    <location>
        <begin position="30"/>
        <end position="72"/>
    </location>
</feature>
<feature type="transmembrane region" description="Helical" evidence="2">
    <location>
        <begin position="203"/>
        <end position="220"/>
    </location>
</feature>
<evidence type="ECO:0000313" key="4">
    <source>
        <dbReference type="Proteomes" id="UP000034399"/>
    </source>
</evidence>
<feature type="compositionally biased region" description="Basic and acidic residues" evidence="1">
    <location>
        <begin position="30"/>
        <end position="43"/>
    </location>
</feature>
<proteinExistence type="predicted"/>
<gene>
    <name evidence="3" type="ORF">DU52_15720</name>
</gene>
<keyword evidence="2" id="KW-0472">Membrane</keyword>
<comment type="caution">
    <text evidence="3">The sequence shown here is derived from an EMBL/GenBank/DDBJ whole genome shotgun (WGS) entry which is preliminary data.</text>
</comment>
<feature type="transmembrane region" description="Helical" evidence="2">
    <location>
        <begin position="260"/>
        <end position="281"/>
    </location>
</feature>
<dbReference type="PATRIC" id="fig|2209.61.peg.3384"/>
<protein>
    <submittedName>
        <fullName evidence="3">Uncharacterized protein</fullName>
    </submittedName>
</protein>
<feature type="transmembrane region" description="Helical" evidence="2">
    <location>
        <begin position="137"/>
        <end position="161"/>
    </location>
</feature>
<evidence type="ECO:0000256" key="2">
    <source>
        <dbReference type="SAM" id="Phobius"/>
    </source>
</evidence>
<name>A0A0F8E6H7_METMZ</name>